<dbReference type="EMBL" id="OR769223">
    <property type="protein sequence ID" value="WQJ53853.1"/>
    <property type="molecule type" value="Genomic_DNA"/>
</dbReference>
<proteinExistence type="predicted"/>
<evidence type="ECO:0000313" key="2">
    <source>
        <dbReference type="Proteomes" id="UP001358193"/>
    </source>
</evidence>
<name>A0ABZ0Z3T0_9CAUD</name>
<sequence>MTTYHLTCSSYHRNEDGTYASYEETIKSTSIDLVLNWLKSIENSGRYDEYFINMFEVTPTDLKTTLKYNVDHAIMKVEVEKNVSTINISDIFPCGYNIAWFKINRKD</sequence>
<accession>A0ABZ0Z3T0</accession>
<dbReference type="Proteomes" id="UP001358193">
    <property type="component" value="Segment"/>
</dbReference>
<protein>
    <submittedName>
        <fullName evidence="1">Uncharacterized protein</fullName>
    </submittedName>
</protein>
<keyword evidence="2" id="KW-1185">Reference proteome</keyword>
<reference evidence="1 2" key="1">
    <citation type="submission" date="2023-11" db="EMBL/GenBank/DDBJ databases">
        <authorList>
            <person name="Cook R."/>
            <person name="Crisci M."/>
            <person name="Pye H."/>
            <person name="Adriaenssens E."/>
            <person name="Santini J."/>
        </authorList>
    </citation>
    <scope>NUCLEOTIDE SEQUENCE [LARGE SCALE GENOMIC DNA]</scope>
    <source>
        <strain evidence="1">Lak_Megaphage_Sonny</strain>
    </source>
</reference>
<organism evidence="1 2">
    <name type="scientific">phage Lak_Megaphage_Sonny</name>
    <dbReference type="NCBI Taxonomy" id="3109229"/>
    <lineage>
        <taxon>Viruses</taxon>
        <taxon>Duplodnaviria</taxon>
        <taxon>Heunggongvirae</taxon>
        <taxon>Uroviricota</taxon>
        <taxon>Caudoviricetes</taxon>
        <taxon>Caudoviricetes code 15 clade</taxon>
    </lineage>
</organism>
<evidence type="ECO:0000313" key="1">
    <source>
        <dbReference type="EMBL" id="WQJ53853.1"/>
    </source>
</evidence>